<dbReference type="PANTHER" id="PTHR13734:SF5">
    <property type="entry name" value="CCA TRNA NUCLEOTIDYLTRANSFERASE, MITOCHONDRIAL"/>
    <property type="match status" value="1"/>
</dbReference>
<organism evidence="6 7">
    <name type="scientific">Lactuca saligna</name>
    <name type="common">Willowleaf lettuce</name>
    <dbReference type="NCBI Taxonomy" id="75948"/>
    <lineage>
        <taxon>Eukaryota</taxon>
        <taxon>Viridiplantae</taxon>
        <taxon>Streptophyta</taxon>
        <taxon>Embryophyta</taxon>
        <taxon>Tracheophyta</taxon>
        <taxon>Spermatophyta</taxon>
        <taxon>Magnoliopsida</taxon>
        <taxon>eudicotyledons</taxon>
        <taxon>Gunneridae</taxon>
        <taxon>Pentapetalae</taxon>
        <taxon>asterids</taxon>
        <taxon>campanulids</taxon>
        <taxon>Asterales</taxon>
        <taxon>Asteraceae</taxon>
        <taxon>Cichorioideae</taxon>
        <taxon>Cichorieae</taxon>
        <taxon>Lactucinae</taxon>
        <taxon>Lactuca</taxon>
    </lineage>
</organism>
<dbReference type="Gene3D" id="1.10.3090.10">
    <property type="entry name" value="cca-adding enzyme, domain 2"/>
    <property type="match status" value="1"/>
</dbReference>
<dbReference type="FunFam" id="3.30.460.10:FF:000019">
    <property type="entry name" value="tRNA nucleotidyltransferase cca2"/>
    <property type="match status" value="1"/>
</dbReference>
<accession>A0AA35ZFL6</accession>
<keyword evidence="3 4" id="KW-0694">RNA-binding</keyword>
<feature type="domain" description="Poly A polymerase head" evidence="5">
    <location>
        <begin position="41"/>
        <end position="171"/>
    </location>
</feature>
<keyword evidence="7" id="KW-1185">Reference proteome</keyword>
<dbReference type="Gene3D" id="3.30.460.10">
    <property type="entry name" value="Beta Polymerase, domain 2"/>
    <property type="match status" value="1"/>
</dbReference>
<dbReference type="InterPro" id="IPR002646">
    <property type="entry name" value="PolA_pol_head_dom"/>
</dbReference>
<gene>
    <name evidence="6" type="ORF">LSALG_LOCUS30830</name>
</gene>
<dbReference type="AlphaFoldDB" id="A0AA35ZFL6"/>
<evidence type="ECO:0000313" key="7">
    <source>
        <dbReference type="Proteomes" id="UP001177003"/>
    </source>
</evidence>
<dbReference type="SUPFAM" id="SSF81301">
    <property type="entry name" value="Nucleotidyltransferase"/>
    <property type="match status" value="1"/>
</dbReference>
<evidence type="ECO:0000256" key="2">
    <source>
        <dbReference type="ARBA" id="ARBA00022679"/>
    </source>
</evidence>
<dbReference type="GO" id="GO:0001680">
    <property type="term" value="P:tRNA 3'-terminal CCA addition"/>
    <property type="evidence" value="ECO:0007669"/>
    <property type="project" value="TreeGrafter"/>
</dbReference>
<dbReference type="GO" id="GO:0003723">
    <property type="term" value="F:RNA binding"/>
    <property type="evidence" value="ECO:0007669"/>
    <property type="project" value="UniProtKB-KW"/>
</dbReference>
<name>A0AA35ZFL6_LACSI</name>
<protein>
    <recommendedName>
        <fullName evidence="5">Poly A polymerase head domain-containing protein</fullName>
    </recommendedName>
</protein>
<keyword evidence="2 4" id="KW-0808">Transferase</keyword>
<evidence type="ECO:0000256" key="3">
    <source>
        <dbReference type="ARBA" id="ARBA00022884"/>
    </source>
</evidence>
<evidence type="ECO:0000259" key="5">
    <source>
        <dbReference type="Pfam" id="PF01743"/>
    </source>
</evidence>
<dbReference type="CDD" id="cd05398">
    <property type="entry name" value="NT_ClassII-CCAase"/>
    <property type="match status" value="1"/>
</dbReference>
<dbReference type="GO" id="GO:0005739">
    <property type="term" value="C:mitochondrion"/>
    <property type="evidence" value="ECO:0007669"/>
    <property type="project" value="UniProtKB-ARBA"/>
</dbReference>
<dbReference type="InterPro" id="IPR043519">
    <property type="entry name" value="NT_sf"/>
</dbReference>
<dbReference type="GO" id="GO:0052929">
    <property type="term" value="F:ATP:3'-cytidine-cytidine-tRNA adenylyltransferase activity"/>
    <property type="evidence" value="ECO:0007669"/>
    <property type="project" value="TreeGrafter"/>
</dbReference>
<proteinExistence type="inferred from homology"/>
<evidence type="ECO:0000313" key="6">
    <source>
        <dbReference type="EMBL" id="CAI9291710.1"/>
    </source>
</evidence>
<sequence length="342" mass="39834">MKTNGTLPVIVKETIDLNDKEKQIFDRLHKVIAHFNLETKLRVVGGWVRDKLLGKECYDIDIALDNMLGREFCEKINEYLVSTCEETQGFDVIQSNPDKSKHLETTRMSLFHVWIDFVHLRSEDCNLQFGSPKEDAYRRDLTINTLFYNINTCLVEDFTKRGLDDLKFGKIVTPLPPKVTFLDYPLRVLRAIRFSTRFGFEMVEELKVAALDNDVKSAILGKVSKERMAFEIDLMVNGNQPTKALTYIYDLGLFSIVFTPPTNHKPLILEEHEKSCVEYMDLAWRQFHEVGCNFIDKQRRLYLYASLFLPIRNTVYVDNKDKMVYVVNYILKNSLKFVGLKT</sequence>
<evidence type="ECO:0000256" key="4">
    <source>
        <dbReference type="RuleBase" id="RU003953"/>
    </source>
</evidence>
<evidence type="ECO:0000256" key="1">
    <source>
        <dbReference type="ARBA" id="ARBA00007265"/>
    </source>
</evidence>
<reference evidence="6" key="1">
    <citation type="submission" date="2023-04" db="EMBL/GenBank/DDBJ databases">
        <authorList>
            <person name="Vijverberg K."/>
            <person name="Xiong W."/>
            <person name="Schranz E."/>
        </authorList>
    </citation>
    <scope>NUCLEOTIDE SEQUENCE</scope>
</reference>
<dbReference type="EMBL" id="OX465082">
    <property type="protein sequence ID" value="CAI9291710.1"/>
    <property type="molecule type" value="Genomic_DNA"/>
</dbReference>
<dbReference type="SUPFAM" id="SSF81891">
    <property type="entry name" value="Poly A polymerase C-terminal region-like"/>
    <property type="match status" value="1"/>
</dbReference>
<dbReference type="PANTHER" id="PTHR13734">
    <property type="entry name" value="TRNA-NUCLEOTIDYLTRANSFERASE"/>
    <property type="match status" value="1"/>
</dbReference>
<comment type="similarity">
    <text evidence="1 4">Belongs to the tRNA nucleotidyltransferase/poly(A) polymerase family.</text>
</comment>
<dbReference type="Proteomes" id="UP001177003">
    <property type="component" value="Chromosome 6"/>
</dbReference>
<dbReference type="Pfam" id="PF01743">
    <property type="entry name" value="PolyA_pol"/>
    <property type="match status" value="1"/>
</dbReference>
<dbReference type="GO" id="GO:0052927">
    <property type="term" value="F:CC tRNA cytidylyltransferase activity"/>
    <property type="evidence" value="ECO:0007669"/>
    <property type="project" value="TreeGrafter"/>
</dbReference>